<dbReference type="Proteomes" id="UP000053750">
    <property type="component" value="Unassembled WGS sequence"/>
</dbReference>
<evidence type="ECO:0000259" key="2">
    <source>
        <dbReference type="Pfam" id="PF03446"/>
    </source>
</evidence>
<dbReference type="InterPro" id="IPR029154">
    <property type="entry name" value="HIBADH-like_NADP-bd"/>
</dbReference>
<feature type="domain" description="6-phosphogluconate dehydrogenase NADP-binding" evidence="2">
    <location>
        <begin position="4"/>
        <end position="162"/>
    </location>
</feature>
<organism evidence="5 6">
    <name type="scientific">Paenibacillus darwinianus</name>
    <dbReference type="NCBI Taxonomy" id="1380763"/>
    <lineage>
        <taxon>Bacteria</taxon>
        <taxon>Bacillati</taxon>
        <taxon>Bacillota</taxon>
        <taxon>Bacilli</taxon>
        <taxon>Bacillales</taxon>
        <taxon>Paenibacillaceae</taxon>
        <taxon>Paenibacillus</taxon>
    </lineage>
</organism>
<sequence>MTKTIAFIGLGTMGAPMAANLLRKGYPVVVYNRTAGRADELLALGAQEADSPFAAAKESDVVITMISNDAAVEDVYYGEAGILDGLKPGMTVIDSSTISPPLAIRLARDVGERFADFLDAPVTGSKPAAIDGTLVFMAGGSSEVIADNQELLLTMGREVIPMGENGSGALAKLAHNTIVGINAAGLIEGMALAAKGGIDARSFLRLVQSGGAASKQGDLKGRKIIDRDYSVQFSLELMLKDLRLSSVLSDGLGMSTPMLEAAKSLFQIGQAAGLGDMDLAALANVYETWIGRPIGGSGGETTAAAERPYATGGSAHHGLETALSGEGAGERRRSARLALSIPLMMSIYQWQQEGAFSGQSVQGYLCDLSDNGLQVASEFPLGLDMFVVLHFEEQSALPPMIARIIRIEAHGDAFHYGCMLSALPPYQRIQLEEYIENKLRQAR</sequence>
<dbReference type="InterPro" id="IPR006115">
    <property type="entry name" value="6PGDH_NADP-bd"/>
</dbReference>
<evidence type="ECO:0000259" key="3">
    <source>
        <dbReference type="Pfam" id="PF07238"/>
    </source>
</evidence>
<dbReference type="AlphaFoldDB" id="A0A9W5W7U5"/>
<feature type="domain" description="PilZ" evidence="3">
    <location>
        <begin position="330"/>
        <end position="436"/>
    </location>
</feature>
<dbReference type="InterPro" id="IPR013328">
    <property type="entry name" value="6PGD_dom2"/>
</dbReference>
<dbReference type="GO" id="GO:0051287">
    <property type="term" value="F:NAD binding"/>
    <property type="evidence" value="ECO:0007669"/>
    <property type="project" value="InterPro"/>
</dbReference>
<dbReference type="Pfam" id="PF14833">
    <property type="entry name" value="NAD_binding_11"/>
    <property type="match status" value="1"/>
</dbReference>
<dbReference type="InterPro" id="IPR009875">
    <property type="entry name" value="PilZ_domain"/>
</dbReference>
<reference evidence="5 6" key="1">
    <citation type="submission" date="2014-02" db="EMBL/GenBank/DDBJ databases">
        <title>Genome sequence of Paenibacillus darwinianus reveals adaptive mechanisms for survival in Antarctic soils.</title>
        <authorList>
            <person name="Dsouza M."/>
            <person name="Taylor M.W."/>
            <person name="Turner S.J."/>
            <person name="Aislabie J."/>
        </authorList>
    </citation>
    <scope>NUCLEOTIDE SEQUENCE [LARGE SCALE GENOMIC DNA]</scope>
    <source>
        <strain evidence="5 6">CE1</strain>
    </source>
</reference>
<dbReference type="OrthoDB" id="9786703at2"/>
<comment type="caution">
    <text evidence="5">The sequence shown here is derived from an EMBL/GenBank/DDBJ whole genome shotgun (WGS) entry which is preliminary data.</text>
</comment>
<evidence type="ECO:0000313" key="6">
    <source>
        <dbReference type="Proteomes" id="UP000053750"/>
    </source>
</evidence>
<accession>A0A9W5W7U5</accession>
<dbReference type="GO" id="GO:0016054">
    <property type="term" value="P:organic acid catabolic process"/>
    <property type="evidence" value="ECO:0007669"/>
    <property type="project" value="UniProtKB-ARBA"/>
</dbReference>
<evidence type="ECO:0000259" key="4">
    <source>
        <dbReference type="Pfam" id="PF14833"/>
    </source>
</evidence>
<dbReference type="SUPFAM" id="SSF51735">
    <property type="entry name" value="NAD(P)-binding Rossmann-fold domains"/>
    <property type="match status" value="1"/>
</dbReference>
<gene>
    <name evidence="5" type="ORF">BG53_14550</name>
</gene>
<keyword evidence="6" id="KW-1185">Reference proteome</keyword>
<feature type="domain" description="3-hydroxyisobutyrate dehydrogenase-like NAD-binding" evidence="4">
    <location>
        <begin position="166"/>
        <end position="286"/>
    </location>
</feature>
<dbReference type="PANTHER" id="PTHR43060">
    <property type="entry name" value="3-HYDROXYISOBUTYRATE DEHYDROGENASE-LIKE 1, MITOCHONDRIAL-RELATED"/>
    <property type="match status" value="1"/>
</dbReference>
<evidence type="ECO:0000256" key="1">
    <source>
        <dbReference type="ARBA" id="ARBA00009080"/>
    </source>
</evidence>
<dbReference type="EMBL" id="JFHU01000079">
    <property type="protein sequence ID" value="EXX89946.1"/>
    <property type="molecule type" value="Genomic_DNA"/>
</dbReference>
<dbReference type="PANTHER" id="PTHR43060:SF15">
    <property type="entry name" value="3-HYDROXYISOBUTYRATE DEHYDROGENASE-LIKE 1, MITOCHONDRIAL-RELATED"/>
    <property type="match status" value="1"/>
</dbReference>
<dbReference type="Gene3D" id="3.40.50.720">
    <property type="entry name" value="NAD(P)-binding Rossmann-like Domain"/>
    <property type="match status" value="1"/>
</dbReference>
<dbReference type="PROSITE" id="PS00895">
    <property type="entry name" value="3_HYDROXYISOBUT_DH"/>
    <property type="match status" value="1"/>
</dbReference>
<dbReference type="InterPro" id="IPR036291">
    <property type="entry name" value="NAD(P)-bd_dom_sf"/>
</dbReference>
<protein>
    <submittedName>
        <fullName evidence="5">3-hydroxyisobutyrate dehydrogenase</fullName>
    </submittedName>
</protein>
<dbReference type="GO" id="GO:0016491">
    <property type="term" value="F:oxidoreductase activity"/>
    <property type="evidence" value="ECO:0007669"/>
    <property type="project" value="InterPro"/>
</dbReference>
<dbReference type="GO" id="GO:0035438">
    <property type="term" value="F:cyclic-di-GMP binding"/>
    <property type="evidence" value="ECO:0007669"/>
    <property type="project" value="InterPro"/>
</dbReference>
<dbReference type="Pfam" id="PF07238">
    <property type="entry name" value="PilZ"/>
    <property type="match status" value="1"/>
</dbReference>
<dbReference type="InterPro" id="IPR008927">
    <property type="entry name" value="6-PGluconate_DH-like_C_sf"/>
</dbReference>
<name>A0A9W5W7U5_9BACL</name>
<comment type="similarity">
    <text evidence="1">Belongs to the HIBADH-related family.</text>
</comment>
<evidence type="ECO:0000313" key="5">
    <source>
        <dbReference type="EMBL" id="EXX89946.1"/>
    </source>
</evidence>
<dbReference type="Gene3D" id="1.10.1040.10">
    <property type="entry name" value="N-(1-d-carboxylethyl)-l-norvaline Dehydrogenase, domain 2"/>
    <property type="match status" value="1"/>
</dbReference>
<dbReference type="SUPFAM" id="SSF48179">
    <property type="entry name" value="6-phosphogluconate dehydrogenase C-terminal domain-like"/>
    <property type="match status" value="1"/>
</dbReference>
<dbReference type="Pfam" id="PF03446">
    <property type="entry name" value="NAD_binding_2"/>
    <property type="match status" value="1"/>
</dbReference>
<dbReference type="SUPFAM" id="SSF141371">
    <property type="entry name" value="PilZ domain-like"/>
    <property type="match status" value="1"/>
</dbReference>
<proteinExistence type="inferred from homology"/>
<dbReference type="InterPro" id="IPR002204">
    <property type="entry name" value="3-OH-isobutyrate_DH-rel_CS"/>
</dbReference>
<dbReference type="GO" id="GO:0050661">
    <property type="term" value="F:NADP binding"/>
    <property type="evidence" value="ECO:0007669"/>
    <property type="project" value="InterPro"/>
</dbReference>